<evidence type="ECO:0000256" key="1">
    <source>
        <dbReference type="SAM" id="MobiDB-lite"/>
    </source>
</evidence>
<organism evidence="2">
    <name type="scientific">mine drainage metagenome</name>
    <dbReference type="NCBI Taxonomy" id="410659"/>
    <lineage>
        <taxon>unclassified sequences</taxon>
        <taxon>metagenomes</taxon>
        <taxon>ecological metagenomes</taxon>
    </lineage>
</organism>
<comment type="caution">
    <text evidence="2">The sequence shown here is derived from an EMBL/GenBank/DDBJ whole genome shotgun (WGS) entry which is preliminary data.</text>
</comment>
<accession>A0A1J5QL61</accession>
<feature type="compositionally biased region" description="Basic and acidic residues" evidence="1">
    <location>
        <begin position="84"/>
        <end position="94"/>
    </location>
</feature>
<gene>
    <name evidence="2" type="ORF">GALL_339870</name>
</gene>
<proteinExistence type="predicted"/>
<evidence type="ECO:0000313" key="2">
    <source>
        <dbReference type="EMBL" id="OIQ84184.1"/>
    </source>
</evidence>
<dbReference type="EMBL" id="MLJW01000638">
    <property type="protein sequence ID" value="OIQ84184.1"/>
    <property type="molecule type" value="Genomic_DNA"/>
</dbReference>
<protein>
    <submittedName>
        <fullName evidence="2">Uncharacterized protein</fullName>
    </submittedName>
</protein>
<reference evidence="2" key="1">
    <citation type="submission" date="2016-10" db="EMBL/GenBank/DDBJ databases">
        <title>Sequence of Gallionella enrichment culture.</title>
        <authorList>
            <person name="Poehlein A."/>
            <person name="Muehling M."/>
            <person name="Daniel R."/>
        </authorList>
    </citation>
    <scope>NUCLEOTIDE SEQUENCE</scope>
</reference>
<dbReference type="AlphaFoldDB" id="A0A1J5QL61"/>
<sequence>MQAVGVLRGVDQLEDPLGVDPARKRELHDVPRAARIRVELLHGGLDVGLARIRGEVDADRGDPDLGAVPVLARDVRAAPGVVAHQDRAETRHDAAGSQRGDPLSQLRLDRGGGRRPVEDPSRHCCSPA</sequence>
<name>A0A1J5QL61_9ZZZZ</name>
<feature type="region of interest" description="Disordered" evidence="1">
    <location>
        <begin position="79"/>
        <end position="128"/>
    </location>
</feature>
<feature type="compositionally biased region" description="Basic and acidic residues" evidence="1">
    <location>
        <begin position="107"/>
        <end position="122"/>
    </location>
</feature>